<proteinExistence type="predicted"/>
<comment type="caution">
    <text evidence="1">The sequence shown here is derived from an EMBL/GenBank/DDBJ whole genome shotgun (WGS) entry which is preliminary data.</text>
</comment>
<dbReference type="EMBL" id="JACEIK010003416">
    <property type="protein sequence ID" value="MCD9641646.1"/>
    <property type="molecule type" value="Genomic_DNA"/>
</dbReference>
<name>A0ABS8V4V0_DATST</name>
<dbReference type="Proteomes" id="UP000823775">
    <property type="component" value="Unassembled WGS sequence"/>
</dbReference>
<reference evidence="1 2" key="1">
    <citation type="journal article" date="2021" name="BMC Genomics">
        <title>Datura genome reveals duplications of psychoactive alkaloid biosynthetic genes and high mutation rate following tissue culture.</title>
        <authorList>
            <person name="Rajewski A."/>
            <person name="Carter-House D."/>
            <person name="Stajich J."/>
            <person name="Litt A."/>
        </authorList>
    </citation>
    <scope>NUCLEOTIDE SEQUENCE [LARGE SCALE GENOMIC DNA]</scope>
    <source>
        <strain evidence="1">AR-01</strain>
    </source>
</reference>
<accession>A0ABS8V4V0</accession>
<gene>
    <name evidence="1" type="ORF">HAX54_027961</name>
</gene>
<organism evidence="1 2">
    <name type="scientific">Datura stramonium</name>
    <name type="common">Jimsonweed</name>
    <name type="synonym">Common thornapple</name>
    <dbReference type="NCBI Taxonomy" id="4076"/>
    <lineage>
        <taxon>Eukaryota</taxon>
        <taxon>Viridiplantae</taxon>
        <taxon>Streptophyta</taxon>
        <taxon>Embryophyta</taxon>
        <taxon>Tracheophyta</taxon>
        <taxon>Spermatophyta</taxon>
        <taxon>Magnoliopsida</taxon>
        <taxon>eudicotyledons</taxon>
        <taxon>Gunneridae</taxon>
        <taxon>Pentapetalae</taxon>
        <taxon>asterids</taxon>
        <taxon>lamiids</taxon>
        <taxon>Solanales</taxon>
        <taxon>Solanaceae</taxon>
        <taxon>Solanoideae</taxon>
        <taxon>Datureae</taxon>
        <taxon>Datura</taxon>
    </lineage>
</organism>
<evidence type="ECO:0000313" key="1">
    <source>
        <dbReference type="EMBL" id="MCD9641646.1"/>
    </source>
</evidence>
<evidence type="ECO:0000313" key="2">
    <source>
        <dbReference type="Proteomes" id="UP000823775"/>
    </source>
</evidence>
<keyword evidence="2" id="KW-1185">Reference proteome</keyword>
<sequence length="174" mass="19558">MNFKKDKDRAWPALNRRNTDVKAPGAFLSLVMHLNCTWGFKVSWRLIRRSAATKREPPTSYRSQPVYMGVNLTSTSHLEKCMCHSTKHQLFTNPESRNSCRTLDKTMRADGAITLATKIVRDAPAMKRAKGTENRTLPPPYVLSNTPVGQIQEAADLATTPPDLLKLAKMAQVY</sequence>
<protein>
    <submittedName>
        <fullName evidence="1">Uncharacterized protein</fullName>
    </submittedName>
</protein>